<organism evidence="1 2">
    <name type="scientific">Croceimicrobium hydrocarbonivorans</name>
    <dbReference type="NCBI Taxonomy" id="2761580"/>
    <lineage>
        <taxon>Bacteria</taxon>
        <taxon>Pseudomonadati</taxon>
        <taxon>Bacteroidota</taxon>
        <taxon>Flavobacteriia</taxon>
        <taxon>Flavobacteriales</taxon>
        <taxon>Owenweeksiaceae</taxon>
        <taxon>Croceimicrobium</taxon>
    </lineage>
</organism>
<gene>
    <name evidence="1" type="ORF">H4K34_04870</name>
</gene>
<dbReference type="AlphaFoldDB" id="A0A7H0VHH7"/>
<protein>
    <submittedName>
        <fullName evidence="1">Uncharacterized protein</fullName>
    </submittedName>
</protein>
<dbReference type="RefSeq" id="WP_210759701.1">
    <property type="nucleotide sequence ID" value="NZ_CP060139.1"/>
</dbReference>
<keyword evidence="2" id="KW-1185">Reference proteome</keyword>
<accession>A0A7H0VHH7</accession>
<reference evidence="1 2" key="1">
    <citation type="submission" date="2020-08" db="EMBL/GenBank/DDBJ databases">
        <title>Croceimicrobium hydrocarbonivorans gen. nov., sp. nov., a novel marine bacterium isolated from a bacterial consortium that degrades polyethylene terephthalate.</title>
        <authorList>
            <person name="Liu R."/>
        </authorList>
    </citation>
    <scope>NUCLEOTIDE SEQUENCE [LARGE SCALE GENOMIC DNA]</scope>
    <source>
        <strain evidence="1 2">A20-9</strain>
    </source>
</reference>
<dbReference type="Proteomes" id="UP000516305">
    <property type="component" value="Chromosome"/>
</dbReference>
<evidence type="ECO:0000313" key="1">
    <source>
        <dbReference type="EMBL" id="QNR25175.1"/>
    </source>
</evidence>
<name>A0A7H0VHH7_9FLAO</name>
<proteinExistence type="predicted"/>
<dbReference type="EMBL" id="CP060139">
    <property type="protein sequence ID" value="QNR25175.1"/>
    <property type="molecule type" value="Genomic_DNA"/>
</dbReference>
<dbReference type="KEGG" id="chyd:H4K34_04870"/>
<evidence type="ECO:0000313" key="2">
    <source>
        <dbReference type="Proteomes" id="UP000516305"/>
    </source>
</evidence>
<sequence length="211" mass="24549">MRLTIIFLLIGMQLGAQSQIGLYYQGTVSNRAQFRSFDIHEPVYYHNLGIRYDFKTEHWLYSLSLEHLQLGAKTWSIGYTLGSSVPKFFVTESTYYHINSSLNALRKLFASAKFEIHAGLGLNLGHAYADSWRRFRLDGGNPRNVSSIWDPGDYLNYNFYLAPELALRFEYHINESFSCIFAPEYSYQIREDLDYLSHSVFQFNTGLLYNL</sequence>